<dbReference type="InterPro" id="IPR014001">
    <property type="entry name" value="Helicase_ATP-bd"/>
</dbReference>
<accession>A0A8F6UAA9</accession>
<dbReference type="Pfam" id="PF00271">
    <property type="entry name" value="Helicase_C"/>
    <property type="match status" value="1"/>
</dbReference>
<dbReference type="InterPro" id="IPR001650">
    <property type="entry name" value="Helicase_C-like"/>
</dbReference>
<dbReference type="InterPro" id="IPR000330">
    <property type="entry name" value="SNF2_N"/>
</dbReference>
<sequence length="898" mass="104344">MHRFLPHYPDKELNPKDFLNEISSKKEFNTPFLQDGKLYPHQKFVSRFVSPYTKYDELILFHEMGSGKTQTAINVAETLMTNPNSGIVKTVVVVRGKGLGQNFINELVYNSTDGKYLDEKKKLWKQYYEFWTMEIFGKTLKKLSDKDLLNRYNNILLIIDEAHHLKKKSEGSYNQIHRLLHLLPHRKALLLTGTPMKDDVSEFANCANLLLTLENQLAFGSDFNQEYFLHNKLIGKDFLKEKLTGLVSFYKGEGPDVEKTFNGTITKPMKHIPIVACYMDPFQERHCREAHKIDSRDSVVYINSRQASLFVYPDGSYGRIGFKKYIKVVKKIDLMGRVRIKYVLDPILISGISQDLGKYSTKFKKVIDTVTDYTRPKTFVYTEFVHGSGAILLAEILNLNGYSQATGKETTPGKRYILATNQSITSNIVELIERFNAPDNVNGDIIQIFIGSQIISEGYSLKDVSTEFILTPHWNFSETEQIIARCWRLNSHSKPKQKLTINLLTLKLNEPFGTSEFERYGIDLYMYKTSETKDYKIKQMERLLKEISVDCHNHVPLQHAKENSRDCDYTTCKIDCMGTRVNVDQASYDVLYPPYEELETIFVEIFSTNKSISLERLMSMIKYNEIIVLSYITDLIFGNMPLSINNTNMFLRKTGNRLYVTNDPTVPVDSLMPLIPVRNQKLTAQDLLKELERKWIMNSLKLLFEHSGSPRHILHKLPRKYQHLILTSCLYADATNTGNPIVIKKILDHYRGFYKKGEQIYVWLFHEKFKTTRLDFSESQDIWVPAERDIYQELRDRLYSSPVGYYGLYNPQLDEFCLRKATDTTELDLRRVAVGRRCGDWDQTSLFYILQNKLNITVDVSEHNRASLCEIIKKELFARKLVMYNFDCGNQFKIRGRI</sequence>
<dbReference type="GO" id="GO:0005524">
    <property type="term" value="F:ATP binding"/>
    <property type="evidence" value="ECO:0007669"/>
    <property type="project" value="InterPro"/>
</dbReference>
<name>A0A8F6UAA9_9VIRU</name>
<protein>
    <submittedName>
        <fullName evidence="2">NTPase I</fullName>
    </submittedName>
</protein>
<dbReference type="Gene3D" id="3.40.50.300">
    <property type="entry name" value="P-loop containing nucleotide triphosphate hydrolases"/>
    <property type="match status" value="2"/>
</dbReference>
<evidence type="ECO:0000259" key="1">
    <source>
        <dbReference type="PROSITE" id="PS51192"/>
    </source>
</evidence>
<dbReference type="InterPro" id="IPR027417">
    <property type="entry name" value="P-loop_NTPase"/>
</dbReference>
<feature type="domain" description="Helicase ATP-binding" evidence="1">
    <location>
        <begin position="49"/>
        <end position="213"/>
    </location>
</feature>
<dbReference type="SUPFAM" id="SSF52540">
    <property type="entry name" value="P-loop containing nucleoside triphosphate hydrolases"/>
    <property type="match status" value="2"/>
</dbReference>
<proteinExistence type="predicted"/>
<dbReference type="Pfam" id="PF00176">
    <property type="entry name" value="SNF2-rel_dom"/>
    <property type="match status" value="1"/>
</dbReference>
<dbReference type="EMBL" id="MW582924">
    <property type="protein sequence ID" value="QXT57785.1"/>
    <property type="molecule type" value="Genomic_DNA"/>
</dbReference>
<reference evidence="2" key="1">
    <citation type="submission" date="2021-02" db="EMBL/GenBank/DDBJ databases">
        <title>Distinct virome patterns of the invasive cane toad (Rhinella marina) across its native and introduced ranges.</title>
        <authorList>
            <person name="Russo A.G."/>
            <person name="Harding E.F."/>
            <person name="Yan G.J."/>
            <person name="Selechnik D."/>
            <person name="Ducatez S."/>
            <person name="DeVore J.L."/>
            <person name="Zhou J."/>
            <person name="Sarma R.R."/>
            <person name="Lee Y.P."/>
            <person name="Richardson M.F."/>
            <person name="Shine R."/>
            <person name="Rollins L.A."/>
            <person name="White P.A."/>
        </authorList>
    </citation>
    <scope>NUCLEOTIDE SEQUENCE</scope>
</reference>
<dbReference type="PROSITE" id="PS51192">
    <property type="entry name" value="HELICASE_ATP_BIND_1"/>
    <property type="match status" value="1"/>
</dbReference>
<evidence type="ECO:0000313" key="2">
    <source>
        <dbReference type="EMBL" id="QXT57785.1"/>
    </source>
</evidence>
<dbReference type="SMART" id="SM00487">
    <property type="entry name" value="DEXDc"/>
    <property type="match status" value="1"/>
</dbReference>
<organism evidence="2">
    <name type="scientific">Rhinella marina erythrocytic-like virus</name>
    <dbReference type="NCBI Taxonomy" id="2859906"/>
    <lineage>
        <taxon>Viruses</taxon>
        <taxon>Varidnaviria</taxon>
        <taxon>Bamfordvirae</taxon>
        <taxon>Nucleocytoviricota</taxon>
        <taxon>Megaviricetes</taxon>
        <taxon>Pimascovirales</taxon>
        <taxon>Pimascovirales incertae sedis</taxon>
        <taxon>Iridoviridae</taxon>
    </lineage>
</organism>
<dbReference type="PANTHER" id="PTHR10799">
    <property type="entry name" value="SNF2/RAD54 HELICASE FAMILY"/>
    <property type="match status" value="1"/>
</dbReference>